<protein>
    <submittedName>
        <fullName evidence="3">Integrating conjugative element protein</fullName>
    </submittedName>
</protein>
<reference evidence="3 4" key="1">
    <citation type="journal article" date="2012" name="Science">
        <title>Ecological populations of bacteria act as socially cohesive units of antibiotic production and resistance.</title>
        <authorList>
            <person name="Cordero O.X."/>
            <person name="Wildschutte H."/>
            <person name="Kirkup B."/>
            <person name="Proehl S."/>
            <person name="Ngo L."/>
            <person name="Hussain F."/>
            <person name="Le Roux F."/>
            <person name="Mincer T."/>
            <person name="Polz M.F."/>
        </authorList>
    </citation>
    <scope>NUCLEOTIDE SEQUENCE [LARGE SCALE GENOMIC DNA]</scope>
    <source>
        <strain evidence="3 4">12E03</strain>
    </source>
</reference>
<dbReference type="OrthoDB" id="8553954at2"/>
<evidence type="ECO:0000256" key="2">
    <source>
        <dbReference type="SAM" id="SignalP"/>
    </source>
</evidence>
<comment type="caution">
    <text evidence="3">The sequence shown here is derived from an EMBL/GenBank/DDBJ whole genome shotgun (WGS) entry which is preliminary data.</text>
</comment>
<evidence type="ECO:0000313" key="3">
    <source>
        <dbReference type="EMBL" id="OEF91092.1"/>
    </source>
</evidence>
<proteinExistence type="predicted"/>
<feature type="compositionally biased region" description="Basic and acidic residues" evidence="1">
    <location>
        <begin position="420"/>
        <end position="435"/>
    </location>
</feature>
<dbReference type="AlphaFoldDB" id="A0A1E5FLY9"/>
<dbReference type="InterPro" id="IPR021204">
    <property type="entry name" value="Integr_conj_element_PFL4711"/>
</dbReference>
<dbReference type="NCBIfam" id="TIGR03755">
    <property type="entry name" value="conj_TIGR03755"/>
    <property type="match status" value="1"/>
</dbReference>
<dbReference type="Proteomes" id="UP000094802">
    <property type="component" value="Unassembled WGS sequence"/>
</dbReference>
<dbReference type="EMBL" id="AJZD02000240">
    <property type="protein sequence ID" value="OEF91092.1"/>
    <property type="molecule type" value="Genomic_DNA"/>
</dbReference>
<accession>A0A1E5FLY9</accession>
<organism evidence="3 4">
    <name type="scientific">Vibrio splendidus 12E03</name>
    <dbReference type="NCBI Taxonomy" id="1191305"/>
    <lineage>
        <taxon>Bacteria</taxon>
        <taxon>Pseudomonadati</taxon>
        <taxon>Pseudomonadota</taxon>
        <taxon>Gammaproteobacteria</taxon>
        <taxon>Vibrionales</taxon>
        <taxon>Vibrionaceae</taxon>
        <taxon>Vibrio</taxon>
    </lineage>
</organism>
<evidence type="ECO:0000313" key="4">
    <source>
        <dbReference type="Proteomes" id="UP000094802"/>
    </source>
</evidence>
<keyword evidence="2" id="KW-0732">Signal</keyword>
<feature type="signal peptide" evidence="2">
    <location>
        <begin position="1"/>
        <end position="24"/>
    </location>
</feature>
<feature type="region of interest" description="Disordered" evidence="1">
    <location>
        <begin position="413"/>
        <end position="435"/>
    </location>
</feature>
<feature type="chain" id="PRO_5009176469" evidence="2">
    <location>
        <begin position="25"/>
        <end position="435"/>
    </location>
</feature>
<gene>
    <name evidence="3" type="ORF">A142_01035</name>
</gene>
<sequence>MMTKTWPLKAALLLPLLMSASAHSSIGTNVNLKADNDSVLHYTLGGGPVIALPARQERISPTALGVGWDMNLQCGMLDPSVTVENQLNGVTEGFQDMMGDMLTNATSAVLSLPGYYLQKKDPGLYDLMTNGVLQGKFDFDDASSSCEAMVDTMGEMNTDKAYATLARAQAWTNAVKSGDAVRAKQEVQDDMGDSGVTWVGGAKYGGRNQPAINATTDATQAGFTLLSDEAQKESHQGLYRYWDSEETMSEWVSQVIGSQSVQTGMDKSRTEATPGIGLSQEVTEVSTTLESELRGAIAESKETEHFPKTLIEALTEREVDNNTVSRIASELALSQAIEKALYARRALLTGKYEVNIAQHATAQKDIDNSIARLEREIDMLRYEAEVRQQIGTRTAQAVVDDYRYQRPQVIPQTPKSDSVFLDKDRYDNSYDKDGE</sequence>
<dbReference type="RefSeq" id="WP_019825410.1">
    <property type="nucleotide sequence ID" value="NZ_AJZD02000240.1"/>
</dbReference>
<name>A0A1E5FLY9_VIBSP</name>
<evidence type="ECO:0000256" key="1">
    <source>
        <dbReference type="SAM" id="MobiDB-lite"/>
    </source>
</evidence>